<reference evidence="2 3" key="1">
    <citation type="submission" date="2017-05" db="EMBL/GenBank/DDBJ databases">
        <authorList>
            <person name="Song R."/>
            <person name="Chenine A.L."/>
            <person name="Ruprecht R.M."/>
        </authorList>
    </citation>
    <scope>NUCLEOTIDE SEQUENCE [LARGE SCALE GENOMIC DNA]</scope>
    <source>
        <strain evidence="2 3">CECT 8663</strain>
    </source>
</reference>
<keyword evidence="1" id="KW-0812">Transmembrane</keyword>
<feature type="transmembrane region" description="Helical" evidence="1">
    <location>
        <begin position="337"/>
        <end position="357"/>
    </location>
</feature>
<feature type="transmembrane region" description="Helical" evidence="1">
    <location>
        <begin position="113"/>
        <end position="130"/>
    </location>
</feature>
<protein>
    <recommendedName>
        <fullName evidence="4">Inner membrane protein YjgN</fullName>
    </recommendedName>
</protein>
<proteinExistence type="predicted"/>
<feature type="transmembrane region" description="Helical" evidence="1">
    <location>
        <begin position="237"/>
        <end position="257"/>
    </location>
</feature>
<dbReference type="Proteomes" id="UP000220836">
    <property type="component" value="Unassembled WGS sequence"/>
</dbReference>
<keyword evidence="1" id="KW-1133">Transmembrane helix</keyword>
<evidence type="ECO:0000256" key="1">
    <source>
        <dbReference type="SAM" id="Phobius"/>
    </source>
</evidence>
<feature type="transmembrane region" description="Helical" evidence="1">
    <location>
        <begin position="29"/>
        <end position="50"/>
    </location>
</feature>
<dbReference type="Pfam" id="PF05987">
    <property type="entry name" value="DUF898"/>
    <property type="match status" value="1"/>
</dbReference>
<gene>
    <name evidence="2" type="ORF">PEV8663_01938</name>
</gene>
<feature type="transmembrane region" description="Helical" evidence="1">
    <location>
        <begin position="214"/>
        <end position="231"/>
    </location>
</feature>
<name>A0A238KCJ6_9RHOB</name>
<evidence type="ECO:0000313" key="2">
    <source>
        <dbReference type="EMBL" id="SMX39922.1"/>
    </source>
</evidence>
<accession>A0A238KCJ6</accession>
<keyword evidence="3" id="KW-1185">Reference proteome</keyword>
<evidence type="ECO:0008006" key="4">
    <source>
        <dbReference type="Google" id="ProtNLM"/>
    </source>
</evidence>
<dbReference type="EMBL" id="FXYH01000005">
    <property type="protein sequence ID" value="SMX39922.1"/>
    <property type="molecule type" value="Genomic_DNA"/>
</dbReference>
<organism evidence="2 3">
    <name type="scientific">Pelagimonas varians</name>
    <dbReference type="NCBI Taxonomy" id="696760"/>
    <lineage>
        <taxon>Bacteria</taxon>
        <taxon>Pseudomonadati</taxon>
        <taxon>Pseudomonadota</taxon>
        <taxon>Alphaproteobacteria</taxon>
        <taxon>Rhodobacterales</taxon>
        <taxon>Roseobacteraceae</taxon>
        <taxon>Pelagimonas</taxon>
    </lineage>
</organism>
<feature type="transmembrane region" description="Helical" evidence="1">
    <location>
        <begin position="80"/>
        <end position="101"/>
    </location>
</feature>
<dbReference type="InterPro" id="IPR010295">
    <property type="entry name" value="DUF898"/>
</dbReference>
<dbReference type="AlphaFoldDB" id="A0A238KCJ6"/>
<evidence type="ECO:0000313" key="3">
    <source>
        <dbReference type="Proteomes" id="UP000220836"/>
    </source>
</evidence>
<sequence length="408" mass="45889">MPDAAPAPPTPPANPNVLAGEFVGLRRHLFWLAFKTGILTVLTLGFYRFWMKTRLRRWYWSAIRIGGIPLEYVGDPIEKLLGFLVAVVILAFYIGVVNLLLMFASFALFQGNFAAYLLSFLGVIPIWFSPQYRARRYVLARTRWRGLRFGLEPAAWGYAWRSLLYWGLTLVSAGLLWPLMTFRLEKYKTDRTSWGTARLTQGGRWTMLYPSAKWLFIGIVAGLATAVIAFSSSPDNALLPGLAAILVLPFGLVYYRVDSLRRLTETKKMQEITLKMRPSSLRVFGIYVGGYLFAGILLGLIMGLVFFVTIGAFLGTAENFGTDTFDPEILFQGNHPVLIAIGVATYFAVFLLWSVLMQTYVTMPIMRHYASVLELHGADNIKDIRQRPRDEHIEAEGFAEALDVGASI</sequence>
<feature type="transmembrane region" description="Helical" evidence="1">
    <location>
        <begin position="284"/>
        <end position="317"/>
    </location>
</feature>
<keyword evidence="1" id="KW-0472">Membrane</keyword>